<sequence length="69" mass="7857">MEFNEKIKEELESRIRKLENFIADKGIGSKQLNKARNAQRNVNIAVFVGSLIAIGGIGVWAMRRNRNEN</sequence>
<dbReference type="AlphaFoldDB" id="A0A0L8V2M4"/>
<dbReference type="RefSeq" id="WP_053188519.1">
    <property type="nucleotide sequence ID" value="NZ_LGIA01000214.1"/>
</dbReference>
<dbReference type="Proteomes" id="UP000036958">
    <property type="component" value="Unassembled WGS sequence"/>
</dbReference>
<dbReference type="EMBL" id="LGIA01000214">
    <property type="protein sequence ID" value="KOH42745.1"/>
    <property type="molecule type" value="Genomic_DNA"/>
</dbReference>
<reference evidence="3" key="1">
    <citation type="submission" date="2015-07" db="EMBL/GenBank/DDBJ databases">
        <title>Genome sequencing of Sunxiuqinia dokdonensis strain SK.</title>
        <authorList>
            <person name="Ahn S."/>
            <person name="Kim B.-C."/>
        </authorList>
    </citation>
    <scope>NUCLEOTIDE SEQUENCE [LARGE SCALE GENOMIC DNA]</scope>
    <source>
        <strain evidence="3">SK</strain>
    </source>
</reference>
<keyword evidence="1" id="KW-1133">Transmembrane helix</keyword>
<protein>
    <submittedName>
        <fullName evidence="2">Uncharacterized protein</fullName>
    </submittedName>
</protein>
<accession>A0A0L8V2M4</accession>
<keyword evidence="3" id="KW-1185">Reference proteome</keyword>
<keyword evidence="1" id="KW-0812">Transmembrane</keyword>
<organism evidence="2 3">
    <name type="scientific">Sunxiuqinia dokdonensis</name>
    <dbReference type="NCBI Taxonomy" id="1409788"/>
    <lineage>
        <taxon>Bacteria</taxon>
        <taxon>Pseudomonadati</taxon>
        <taxon>Bacteroidota</taxon>
        <taxon>Bacteroidia</taxon>
        <taxon>Marinilabiliales</taxon>
        <taxon>Prolixibacteraceae</taxon>
        <taxon>Sunxiuqinia</taxon>
    </lineage>
</organism>
<evidence type="ECO:0000313" key="3">
    <source>
        <dbReference type="Proteomes" id="UP000036958"/>
    </source>
</evidence>
<name>A0A0L8V2M4_9BACT</name>
<gene>
    <name evidence="2" type="ORF">NC99_44710</name>
</gene>
<dbReference type="OrthoDB" id="1448319at2"/>
<keyword evidence="1" id="KW-0472">Membrane</keyword>
<evidence type="ECO:0000256" key="1">
    <source>
        <dbReference type="SAM" id="Phobius"/>
    </source>
</evidence>
<proteinExistence type="predicted"/>
<comment type="caution">
    <text evidence="2">The sequence shown here is derived from an EMBL/GenBank/DDBJ whole genome shotgun (WGS) entry which is preliminary data.</text>
</comment>
<evidence type="ECO:0000313" key="2">
    <source>
        <dbReference type="EMBL" id="KOH42745.1"/>
    </source>
</evidence>
<feature type="transmembrane region" description="Helical" evidence="1">
    <location>
        <begin position="42"/>
        <end position="62"/>
    </location>
</feature>